<dbReference type="OrthoDB" id="649979at2"/>
<organism evidence="1 2">
    <name type="scientific">Marinobacter similis</name>
    <dbReference type="NCBI Taxonomy" id="1420916"/>
    <lineage>
        <taxon>Bacteria</taxon>
        <taxon>Pseudomonadati</taxon>
        <taxon>Pseudomonadota</taxon>
        <taxon>Gammaproteobacteria</taxon>
        <taxon>Pseudomonadales</taxon>
        <taxon>Marinobacteraceae</taxon>
        <taxon>Marinobacter</taxon>
    </lineage>
</organism>
<dbReference type="Proteomes" id="UP000061489">
    <property type="component" value="Chromosome"/>
</dbReference>
<dbReference type="STRING" id="1420916.AU14_12805"/>
<dbReference type="KEGG" id="msx:AU14_12805"/>
<keyword evidence="2" id="KW-1185">Reference proteome</keyword>
<dbReference type="InterPro" id="IPR011990">
    <property type="entry name" value="TPR-like_helical_dom_sf"/>
</dbReference>
<dbReference type="InterPro" id="IPR029063">
    <property type="entry name" value="SAM-dependent_MTases_sf"/>
</dbReference>
<dbReference type="InterPro" id="IPR019734">
    <property type="entry name" value="TPR_rpt"/>
</dbReference>
<dbReference type="Gene3D" id="1.25.40.10">
    <property type="entry name" value="Tetratricopeptide repeat domain"/>
    <property type="match status" value="1"/>
</dbReference>
<dbReference type="AlphaFoldDB" id="W5YJV6"/>
<evidence type="ECO:0000313" key="1">
    <source>
        <dbReference type="EMBL" id="AHI29149.1"/>
    </source>
</evidence>
<dbReference type="HOGENOM" id="CLU_412067_0_0_6"/>
<accession>W5YJV6</accession>
<dbReference type="EMBL" id="CP007151">
    <property type="protein sequence ID" value="AHI29149.1"/>
    <property type="molecule type" value="Genomic_DNA"/>
</dbReference>
<proteinExistence type="predicted"/>
<sequence>MQSQHHVQNPGSDQAQAARLLLQANLAYGESNNSELSLIQRLRARQECRDYLAGALQLEPANPGALGLLGRVEMDDGELQKAQDLFNASLIAQPGQAQQHANLGYWALKSERPALAKQHFLEALDCDRQSAAAFCGVAHAKRLQGQFDVAYLHYRKLLEMGKDWDSVYSGMLSCAQHLQVDRADGELARDAIALLSRDGLPHQELGRFVAAIVHQQYDLDNPNAEIFLDAASEDELLILGLQKTLMPNPAVENLVVMLRRAIIAEVAQTVELRDELQQLALAIGQYADRTGYALAADDDEERLIATINESIQAQLTMGEPQDGMVGSLIISAMYGALFHQRFAVQLGQWSLTDWPLALQPVMGASYYDRANEEAIKQNFDEKSAELCMDKVDVPQAWPAWSQLAFRAESSLKNVMASELGIATDNLPDTLRILVCGAQSGQRAMELARYLSDVEVIAVDESLANVAKGTRMASDMGIENIVFWPWSIAQRFVADGHQVHWIEVGRLPSPAMTEVSLASLVNDASSAGAVVHMHTAIGEQTAGDRHIRNLIAEHKLPESRTVLRQLRRMVLANPLDANWKELTQEDDFFSLGGCRDRWFRPQDGTQLKQLMAMVSNEVDWKLVKARDADGHSLATQPVQRQIQAEALGSEVQSLVGQGLSVYFSKRR</sequence>
<dbReference type="RefSeq" id="WP_041341220.1">
    <property type="nucleotide sequence ID" value="NZ_CP007151.1"/>
</dbReference>
<dbReference type="SMART" id="SM00028">
    <property type="entry name" value="TPR"/>
    <property type="match status" value="3"/>
</dbReference>
<reference evidence="1 2" key="1">
    <citation type="journal article" date="2014" name="Genome Announc.">
        <title>Draft Genome Sequences of Marinobacter similis A3d10T and Marinobacter salarius R9SW1T.</title>
        <authorList>
            <person name="Ivanova E.P."/>
            <person name="Ng H.J."/>
            <person name="Webb H.K."/>
            <person name="Feng G."/>
            <person name="Oshima K."/>
            <person name="Hattori M."/>
            <person name="Ohkuma M."/>
            <person name="Sergeev A.F."/>
            <person name="Mikhailov V.V."/>
            <person name="Crawford R.J."/>
            <person name="Sawabe T."/>
        </authorList>
    </citation>
    <scope>NUCLEOTIDE SEQUENCE [LARGE SCALE GENOMIC DNA]</scope>
    <source>
        <strain evidence="1 2">A3d10</strain>
    </source>
</reference>
<dbReference type="SUPFAM" id="SSF53335">
    <property type="entry name" value="S-adenosyl-L-methionine-dependent methyltransferases"/>
    <property type="match status" value="1"/>
</dbReference>
<gene>
    <name evidence="1" type="ORF">AU14_12805</name>
</gene>
<dbReference type="SUPFAM" id="SSF48452">
    <property type="entry name" value="TPR-like"/>
    <property type="match status" value="1"/>
</dbReference>
<name>W5YJV6_9GAMM</name>
<evidence type="ECO:0000313" key="2">
    <source>
        <dbReference type="Proteomes" id="UP000061489"/>
    </source>
</evidence>
<protein>
    <submittedName>
        <fullName evidence="1">Uncharacterized protein</fullName>
    </submittedName>
</protein>